<gene>
    <name evidence="3" type="ORF">BBK82_10355</name>
</gene>
<dbReference type="RefSeq" id="WP_065914808.1">
    <property type="nucleotide sequence ID" value="NZ_CP016793.1"/>
</dbReference>
<feature type="chain" id="PRO_5039257747" evidence="2">
    <location>
        <begin position="23"/>
        <end position="172"/>
    </location>
</feature>
<dbReference type="OrthoDB" id="3854600at2"/>
<keyword evidence="2" id="KW-0732">Signal</keyword>
<name>A0A1B2HFC5_9PSEU</name>
<evidence type="ECO:0000256" key="2">
    <source>
        <dbReference type="SAM" id="SignalP"/>
    </source>
</evidence>
<feature type="signal peptide" evidence="2">
    <location>
        <begin position="1"/>
        <end position="22"/>
    </location>
</feature>
<protein>
    <submittedName>
        <fullName evidence="3">Uncharacterized protein</fullName>
    </submittedName>
</protein>
<evidence type="ECO:0000313" key="3">
    <source>
        <dbReference type="EMBL" id="ANZ36405.1"/>
    </source>
</evidence>
<dbReference type="Proteomes" id="UP000093053">
    <property type="component" value="Chromosome"/>
</dbReference>
<sequence>MKRTWVLVTVTACVLSACTAQHPQTARPAPPTATSSVEETPAASVTATADVLEPVLRHRFADSYAGLELDHAKHTVIVWRLPNPDLDAEVRALAPGAKIAFTEARLPIARRSTLAAQITSDQALWAERGVNVVATAVGDASVQVSVKRVTAQTKRAMAEHYGCWAIDVKEVI</sequence>
<dbReference type="AlphaFoldDB" id="A0A1B2HFC5"/>
<dbReference type="KEGG" id="led:BBK82_10355"/>
<reference evidence="3 4" key="1">
    <citation type="submission" date="2016-07" db="EMBL/GenBank/DDBJ databases">
        <title>Complete genome sequence of the Lentzea guizhouensis DHS C013.</title>
        <authorList>
            <person name="Cao C."/>
        </authorList>
    </citation>
    <scope>NUCLEOTIDE SEQUENCE [LARGE SCALE GENOMIC DNA]</scope>
    <source>
        <strain evidence="3 4">DHS C013</strain>
    </source>
</reference>
<evidence type="ECO:0000313" key="4">
    <source>
        <dbReference type="Proteomes" id="UP000093053"/>
    </source>
</evidence>
<feature type="region of interest" description="Disordered" evidence="1">
    <location>
        <begin position="21"/>
        <end position="40"/>
    </location>
</feature>
<proteinExistence type="predicted"/>
<accession>A0A1B2HFC5</accession>
<dbReference type="PROSITE" id="PS51257">
    <property type="entry name" value="PROKAR_LIPOPROTEIN"/>
    <property type="match status" value="1"/>
</dbReference>
<dbReference type="EMBL" id="CP016793">
    <property type="protein sequence ID" value="ANZ36405.1"/>
    <property type="molecule type" value="Genomic_DNA"/>
</dbReference>
<dbReference type="STRING" id="1586287.BBK82_10355"/>
<organism evidence="3 4">
    <name type="scientific">Lentzea guizhouensis</name>
    <dbReference type="NCBI Taxonomy" id="1586287"/>
    <lineage>
        <taxon>Bacteria</taxon>
        <taxon>Bacillati</taxon>
        <taxon>Actinomycetota</taxon>
        <taxon>Actinomycetes</taxon>
        <taxon>Pseudonocardiales</taxon>
        <taxon>Pseudonocardiaceae</taxon>
        <taxon>Lentzea</taxon>
    </lineage>
</organism>
<evidence type="ECO:0000256" key="1">
    <source>
        <dbReference type="SAM" id="MobiDB-lite"/>
    </source>
</evidence>
<keyword evidence="4" id="KW-1185">Reference proteome</keyword>